<keyword evidence="5 8" id="KW-1133">Transmembrane helix</keyword>
<evidence type="ECO:0000256" key="3">
    <source>
        <dbReference type="ARBA" id="ARBA00022679"/>
    </source>
</evidence>
<feature type="transmembrane region" description="Helical" evidence="8">
    <location>
        <begin position="108"/>
        <end position="128"/>
    </location>
</feature>
<comment type="cofactor">
    <cofactor evidence="7">
        <name>Mg(2+)</name>
        <dbReference type="ChEBI" id="CHEBI:18420"/>
    </cofactor>
</comment>
<dbReference type="GO" id="GO:0009103">
    <property type="term" value="P:lipopolysaccharide biosynthetic process"/>
    <property type="evidence" value="ECO:0007669"/>
    <property type="project" value="TreeGrafter"/>
</dbReference>
<feature type="transmembrane region" description="Helical" evidence="8">
    <location>
        <begin position="311"/>
        <end position="334"/>
    </location>
</feature>
<evidence type="ECO:0000256" key="7">
    <source>
        <dbReference type="PIRSR" id="PIRSR600715-1"/>
    </source>
</evidence>
<dbReference type="PANTHER" id="PTHR22926">
    <property type="entry name" value="PHOSPHO-N-ACETYLMURAMOYL-PENTAPEPTIDE-TRANSFERASE"/>
    <property type="match status" value="1"/>
</dbReference>
<protein>
    <submittedName>
        <fullName evidence="9">Undecaprenyl-phosphate alpha-N-acetylglucosaminyl 1-phosphate transferase</fullName>
    </submittedName>
</protein>
<feature type="transmembrane region" description="Helical" evidence="8">
    <location>
        <begin position="260"/>
        <end position="282"/>
    </location>
</feature>
<feature type="transmembrane region" description="Helical" evidence="8">
    <location>
        <begin position="140"/>
        <end position="159"/>
    </location>
</feature>
<feature type="binding site" evidence="7">
    <location>
        <position position="157"/>
    </location>
    <ligand>
        <name>Mg(2+)</name>
        <dbReference type="ChEBI" id="CHEBI:18420"/>
    </ligand>
</feature>
<feature type="transmembrane region" description="Helical" evidence="8">
    <location>
        <begin position="81"/>
        <end position="96"/>
    </location>
</feature>
<keyword evidence="6 8" id="KW-0472">Membrane</keyword>
<keyword evidence="7" id="KW-0479">Metal-binding</keyword>
<feature type="transmembrane region" description="Helical" evidence="8">
    <location>
        <begin position="196"/>
        <end position="216"/>
    </location>
</feature>
<sequence>MRICLFVLLLAAAVTFLVTPAVRLMARRLGAMTAVRSRDVHTVVTPRLGGLAILVGVAAAMLIASRIPFLHGLFHESSQPWAILISAAIVALLGAADDKWDLDWVTKLAGQVLAALLLAAEGVRLVSLPIGGVTLLSSRSAIILTVLVVVVSMNAVNFVDGLDGLAAGVMTIGGMAFFVYAYLLTRSASTTDYSSLAALITAAMVGACLGFLPHNLPRAKIFMGDSGSMLLGLLLAASTITVTGQVDTAQLSDAKVIGQFLPILLPIGVMFIPFLDFVLAVVRRIGSGHSPFHADKLHLHHRLLDIGHSQLGAVLIMYLWAGVISVGMLLPALVDMRSVVIFWGIGVLVAVILTIDPVTRIRRRSAHRAHAHARTED</sequence>
<dbReference type="Proteomes" id="UP000245590">
    <property type="component" value="Unassembled WGS sequence"/>
</dbReference>
<dbReference type="OrthoDB" id="9783652at2"/>
<evidence type="ECO:0000256" key="2">
    <source>
        <dbReference type="ARBA" id="ARBA00022475"/>
    </source>
</evidence>
<organism evidence="9 10">
    <name type="scientific">Brachybacterium endophyticum</name>
    <dbReference type="NCBI Taxonomy" id="2182385"/>
    <lineage>
        <taxon>Bacteria</taxon>
        <taxon>Bacillati</taxon>
        <taxon>Actinomycetota</taxon>
        <taxon>Actinomycetes</taxon>
        <taxon>Micrococcales</taxon>
        <taxon>Dermabacteraceae</taxon>
        <taxon>Brachybacterium</taxon>
    </lineage>
</organism>
<dbReference type="EMBL" id="QFKX01000005">
    <property type="protein sequence ID" value="PWH05391.1"/>
    <property type="molecule type" value="Genomic_DNA"/>
</dbReference>
<accession>A0A2U2RHU2</accession>
<dbReference type="Pfam" id="PF00953">
    <property type="entry name" value="Glycos_transf_4"/>
    <property type="match status" value="1"/>
</dbReference>
<evidence type="ECO:0000256" key="4">
    <source>
        <dbReference type="ARBA" id="ARBA00022692"/>
    </source>
</evidence>
<evidence type="ECO:0000256" key="5">
    <source>
        <dbReference type="ARBA" id="ARBA00022989"/>
    </source>
</evidence>
<proteinExistence type="predicted"/>
<feature type="binding site" evidence="7">
    <location>
        <position position="225"/>
    </location>
    <ligand>
        <name>Mg(2+)</name>
        <dbReference type="ChEBI" id="CHEBI:18420"/>
    </ligand>
</feature>
<evidence type="ECO:0000256" key="8">
    <source>
        <dbReference type="SAM" id="Phobius"/>
    </source>
</evidence>
<dbReference type="AlphaFoldDB" id="A0A2U2RHU2"/>
<comment type="caution">
    <text evidence="9">The sequence shown here is derived from an EMBL/GenBank/DDBJ whole genome shotgun (WGS) entry which is preliminary data.</text>
</comment>
<dbReference type="PANTHER" id="PTHR22926:SF3">
    <property type="entry name" value="UNDECAPRENYL-PHOSPHATE ALPHA-N-ACETYLGLUCOSAMINYL 1-PHOSPHATE TRANSFERASE"/>
    <property type="match status" value="1"/>
</dbReference>
<reference evidence="9 10" key="1">
    <citation type="submission" date="2018-05" db="EMBL/GenBank/DDBJ databases">
        <title>Brachybacterium sp. M1HQ-2T, whole genome shotgun sequence.</title>
        <authorList>
            <person name="Tuo L."/>
        </authorList>
    </citation>
    <scope>NUCLEOTIDE SEQUENCE [LARGE SCALE GENOMIC DNA]</scope>
    <source>
        <strain evidence="9 10">M1HQ-2</strain>
    </source>
</reference>
<keyword evidence="4 8" id="KW-0812">Transmembrane</keyword>
<keyword evidence="7" id="KW-0460">Magnesium</keyword>
<dbReference type="InterPro" id="IPR000715">
    <property type="entry name" value="Glycosyl_transferase_4"/>
</dbReference>
<dbReference type="GO" id="GO:0016780">
    <property type="term" value="F:phosphotransferase activity, for other substituted phosphate groups"/>
    <property type="evidence" value="ECO:0007669"/>
    <property type="project" value="InterPro"/>
</dbReference>
<evidence type="ECO:0000256" key="1">
    <source>
        <dbReference type="ARBA" id="ARBA00004651"/>
    </source>
</evidence>
<name>A0A2U2RHU2_9MICO</name>
<keyword evidence="10" id="KW-1185">Reference proteome</keyword>
<dbReference type="GO" id="GO:0005886">
    <property type="term" value="C:plasma membrane"/>
    <property type="evidence" value="ECO:0007669"/>
    <property type="project" value="UniProtKB-SubCell"/>
</dbReference>
<dbReference type="GO" id="GO:0071555">
    <property type="term" value="P:cell wall organization"/>
    <property type="evidence" value="ECO:0007669"/>
    <property type="project" value="TreeGrafter"/>
</dbReference>
<feature type="transmembrane region" description="Helical" evidence="8">
    <location>
        <begin position="165"/>
        <end position="184"/>
    </location>
</feature>
<evidence type="ECO:0000313" key="10">
    <source>
        <dbReference type="Proteomes" id="UP000245590"/>
    </source>
</evidence>
<evidence type="ECO:0000256" key="6">
    <source>
        <dbReference type="ARBA" id="ARBA00023136"/>
    </source>
</evidence>
<dbReference type="RefSeq" id="WP_109276355.1">
    <property type="nucleotide sequence ID" value="NZ_QFKX01000005.1"/>
</dbReference>
<dbReference type="CDD" id="cd06853">
    <property type="entry name" value="GT_WecA_like"/>
    <property type="match status" value="1"/>
</dbReference>
<dbReference type="GO" id="GO:0044038">
    <property type="term" value="P:cell wall macromolecule biosynthetic process"/>
    <property type="evidence" value="ECO:0007669"/>
    <property type="project" value="TreeGrafter"/>
</dbReference>
<dbReference type="GO" id="GO:0046872">
    <property type="term" value="F:metal ion binding"/>
    <property type="evidence" value="ECO:0007669"/>
    <property type="project" value="UniProtKB-KW"/>
</dbReference>
<feature type="transmembrane region" description="Helical" evidence="8">
    <location>
        <begin position="50"/>
        <end position="69"/>
    </location>
</feature>
<feature type="transmembrane region" description="Helical" evidence="8">
    <location>
        <begin position="340"/>
        <end position="358"/>
    </location>
</feature>
<keyword evidence="2" id="KW-1003">Cell membrane</keyword>
<evidence type="ECO:0000313" key="9">
    <source>
        <dbReference type="EMBL" id="PWH05391.1"/>
    </source>
</evidence>
<keyword evidence="3 9" id="KW-0808">Transferase</keyword>
<gene>
    <name evidence="9" type="ORF">DEO23_12445</name>
</gene>
<comment type="subcellular location">
    <subcellularLocation>
        <location evidence="1">Cell membrane</location>
        <topology evidence="1">Multi-pass membrane protein</topology>
    </subcellularLocation>
</comment>